<protein>
    <submittedName>
        <fullName evidence="2">Uncharacterized protein</fullName>
    </submittedName>
</protein>
<comment type="caution">
    <text evidence="2">The sequence shown here is derived from an EMBL/GenBank/DDBJ whole genome shotgun (WGS) entry which is preliminary data.</text>
</comment>
<proteinExistence type="predicted"/>
<gene>
    <name evidence="2" type="ORF">SNAT2548_LOCUS1207</name>
</gene>
<evidence type="ECO:0000313" key="2">
    <source>
        <dbReference type="EMBL" id="CAE6940957.1"/>
    </source>
</evidence>
<keyword evidence="1" id="KW-0472">Membrane</keyword>
<evidence type="ECO:0000256" key="1">
    <source>
        <dbReference type="SAM" id="Phobius"/>
    </source>
</evidence>
<dbReference type="Proteomes" id="UP000604046">
    <property type="component" value="Unassembled WGS sequence"/>
</dbReference>
<sequence>MTDINMETSEAVDNDVNSKACLGTTEDRNFLASMVHRFARDDLKSDGDGVEAAIRMCVHTVPAWKRWVYAILTCGLWVFMRPPDDTGVLILTKKGRMITYGKKQQADPNSVGGFLFQTLLMFFALALVITLIGAAQGSGAEIFALMDEVNYQRACWTTLSIAALLLVLYLYSHRPRLDCGSSYRQHFAVSDLCAAVYAREDYGGFCGRRKRGELKLAFTKYYPDEVSLATGLPPTAPNANCIGPVAALPVAMAGESASVLQEKSRSAQEQARGGGPKLLLGSRTATLLGILGTLGALYEYLSMLSYAVHLTPICTTKRKGCSWKVENTKFHGKKSFAEGTLAPSNPEDAGCMEGRHFCDFYWRHTDFCSPDQAEYQQASAAVECEQLPVLFALLEEVPLYSSAIESIDVKYVTHTSGVVPTVSSPRYFRGGDSVVPKGMELKRIGSAHSEVNGLLSKHLPIDFKQDRADAGV</sequence>
<keyword evidence="1" id="KW-0812">Transmembrane</keyword>
<dbReference type="AlphaFoldDB" id="A0A812HA09"/>
<name>A0A812HA09_9DINO</name>
<reference evidence="2" key="1">
    <citation type="submission" date="2021-02" db="EMBL/GenBank/DDBJ databases">
        <authorList>
            <person name="Dougan E. K."/>
            <person name="Rhodes N."/>
            <person name="Thang M."/>
            <person name="Chan C."/>
        </authorList>
    </citation>
    <scope>NUCLEOTIDE SEQUENCE</scope>
</reference>
<evidence type="ECO:0000313" key="3">
    <source>
        <dbReference type="Proteomes" id="UP000604046"/>
    </source>
</evidence>
<feature type="transmembrane region" description="Helical" evidence="1">
    <location>
        <begin position="154"/>
        <end position="172"/>
    </location>
</feature>
<accession>A0A812HA09</accession>
<keyword evidence="1" id="KW-1133">Transmembrane helix</keyword>
<keyword evidence="3" id="KW-1185">Reference proteome</keyword>
<dbReference type="OrthoDB" id="419099at2759"/>
<dbReference type="EMBL" id="CAJNDS010000064">
    <property type="protein sequence ID" value="CAE6940957.1"/>
    <property type="molecule type" value="Genomic_DNA"/>
</dbReference>
<organism evidence="2 3">
    <name type="scientific">Symbiodinium natans</name>
    <dbReference type="NCBI Taxonomy" id="878477"/>
    <lineage>
        <taxon>Eukaryota</taxon>
        <taxon>Sar</taxon>
        <taxon>Alveolata</taxon>
        <taxon>Dinophyceae</taxon>
        <taxon>Suessiales</taxon>
        <taxon>Symbiodiniaceae</taxon>
        <taxon>Symbiodinium</taxon>
    </lineage>
</organism>
<feature type="transmembrane region" description="Helical" evidence="1">
    <location>
        <begin position="114"/>
        <end position="134"/>
    </location>
</feature>